<dbReference type="Proteomes" id="UP001519460">
    <property type="component" value="Unassembled WGS sequence"/>
</dbReference>
<protein>
    <recommendedName>
        <fullName evidence="3">Secreted protein</fullName>
    </recommendedName>
</protein>
<dbReference type="AlphaFoldDB" id="A0ABD0M0P6"/>
<evidence type="ECO:0008006" key="3">
    <source>
        <dbReference type="Google" id="ProtNLM"/>
    </source>
</evidence>
<dbReference type="EMBL" id="JACVVK020000013">
    <property type="protein sequence ID" value="KAK7504807.1"/>
    <property type="molecule type" value="Genomic_DNA"/>
</dbReference>
<accession>A0ABD0M0P6</accession>
<proteinExistence type="predicted"/>
<comment type="caution">
    <text evidence="1">The sequence shown here is derived from an EMBL/GenBank/DDBJ whole genome shotgun (WGS) entry which is preliminary data.</text>
</comment>
<reference evidence="1 2" key="1">
    <citation type="journal article" date="2023" name="Sci. Data">
        <title>Genome assembly of the Korean intertidal mud-creeper Batillaria attramentaria.</title>
        <authorList>
            <person name="Patra A.K."/>
            <person name="Ho P.T."/>
            <person name="Jun S."/>
            <person name="Lee S.J."/>
            <person name="Kim Y."/>
            <person name="Won Y.J."/>
        </authorList>
    </citation>
    <scope>NUCLEOTIDE SEQUENCE [LARGE SCALE GENOMIC DNA]</scope>
    <source>
        <strain evidence="1">Wonlab-2016</strain>
    </source>
</reference>
<sequence length="94" mass="10830">MLVLMVCLRQQIQRSCPKTTTVIFTGISSQFIEHSLLTFAHTTLFQKMLVVIVLFRQQIQRYCPKTTTVIFTEISSQFCTRNTLQQPARTDGLC</sequence>
<evidence type="ECO:0000313" key="1">
    <source>
        <dbReference type="EMBL" id="KAK7504807.1"/>
    </source>
</evidence>
<gene>
    <name evidence="1" type="ORF">BaRGS_00003835</name>
</gene>
<keyword evidence="2" id="KW-1185">Reference proteome</keyword>
<organism evidence="1 2">
    <name type="scientific">Batillaria attramentaria</name>
    <dbReference type="NCBI Taxonomy" id="370345"/>
    <lineage>
        <taxon>Eukaryota</taxon>
        <taxon>Metazoa</taxon>
        <taxon>Spiralia</taxon>
        <taxon>Lophotrochozoa</taxon>
        <taxon>Mollusca</taxon>
        <taxon>Gastropoda</taxon>
        <taxon>Caenogastropoda</taxon>
        <taxon>Sorbeoconcha</taxon>
        <taxon>Cerithioidea</taxon>
        <taxon>Batillariidae</taxon>
        <taxon>Batillaria</taxon>
    </lineage>
</organism>
<evidence type="ECO:0000313" key="2">
    <source>
        <dbReference type="Proteomes" id="UP001519460"/>
    </source>
</evidence>
<name>A0ABD0M0P6_9CAEN</name>